<proteinExistence type="predicted"/>
<reference evidence="2 3" key="1">
    <citation type="submission" date="2016-09" db="EMBL/GenBank/DDBJ databases">
        <authorList>
            <person name="Capua I."/>
            <person name="De Benedictis P."/>
            <person name="Joannis T."/>
            <person name="Lombin L.H."/>
            <person name="Cattoli G."/>
        </authorList>
    </citation>
    <scope>NUCLEOTIDE SEQUENCE [LARGE SCALE GENOMIC DNA]</scope>
    <source>
        <strain evidence="2 3">IMI 309357</strain>
    </source>
</reference>
<dbReference type="EMBL" id="MJBS01000074">
    <property type="protein sequence ID" value="OHE96076.1"/>
    <property type="molecule type" value="Genomic_DNA"/>
</dbReference>
<evidence type="ECO:0000313" key="3">
    <source>
        <dbReference type="Proteomes" id="UP000176998"/>
    </source>
</evidence>
<comment type="caution">
    <text evidence="2">The sequence shown here is derived from an EMBL/GenBank/DDBJ whole genome shotgun (WGS) entry which is preliminary data.</text>
</comment>
<dbReference type="GeneID" id="34561753"/>
<feature type="region of interest" description="Disordered" evidence="1">
    <location>
        <begin position="1"/>
        <end position="25"/>
    </location>
</feature>
<evidence type="ECO:0000313" key="2">
    <source>
        <dbReference type="EMBL" id="OHE96076.1"/>
    </source>
</evidence>
<dbReference type="OrthoDB" id="10547068at2759"/>
<accession>A0A1G4B3Z6</accession>
<dbReference type="RefSeq" id="XP_022473237.1">
    <property type="nucleotide sequence ID" value="XM_022620243.1"/>
</dbReference>
<dbReference type="AlphaFoldDB" id="A0A1G4B3Z6"/>
<protein>
    <submittedName>
        <fullName evidence="2">Uncharacterized protein</fullName>
    </submittedName>
</protein>
<name>A0A1G4B3Z6_9PEZI</name>
<gene>
    <name evidence="2" type="ORF">CORC01_08613</name>
</gene>
<evidence type="ECO:0000256" key="1">
    <source>
        <dbReference type="SAM" id="MobiDB-lite"/>
    </source>
</evidence>
<organism evidence="2 3">
    <name type="scientific">Colletotrichum orchidophilum</name>
    <dbReference type="NCBI Taxonomy" id="1209926"/>
    <lineage>
        <taxon>Eukaryota</taxon>
        <taxon>Fungi</taxon>
        <taxon>Dikarya</taxon>
        <taxon>Ascomycota</taxon>
        <taxon>Pezizomycotina</taxon>
        <taxon>Sordariomycetes</taxon>
        <taxon>Hypocreomycetidae</taxon>
        <taxon>Glomerellales</taxon>
        <taxon>Glomerellaceae</taxon>
        <taxon>Colletotrichum</taxon>
    </lineage>
</organism>
<dbReference type="Proteomes" id="UP000176998">
    <property type="component" value="Unassembled WGS sequence"/>
</dbReference>
<keyword evidence="3" id="KW-1185">Reference proteome</keyword>
<sequence>MTRRTGTSLTNRQPPANKVQMETRTRSVCQPAWIRPRAFATSKSPRPDQWLVESRLARPYPARGPEVARNEAEVPWHLYSLASWAGKEQGKGVSHWFVWPGWSEKSLFAALTNVKFPRATADRRPGTEMASRALLDPV</sequence>